<evidence type="ECO:0000313" key="1">
    <source>
        <dbReference type="EMBL" id="MDF0590394.1"/>
    </source>
</evidence>
<sequence length="165" mass="18092">MPPPQGFEYVSNVIDPLDSRFGGDGACAGPYIRYRNLACTIFGNGDENDRIITSHWLDKVSGMKPPVQVNLKMREDLSLIMGHVYHGSFIGTENFRPLLEKSADQQAVQAQVFNAGNEEAEDVYIQFYLQMPGEGERSKLGDPVPVGSVPPGEGRAASIYWDLGG</sequence>
<comment type="caution">
    <text evidence="1">The sequence shown here is derived from an EMBL/GenBank/DDBJ whole genome shotgun (WGS) entry which is preliminary data.</text>
</comment>
<dbReference type="EMBL" id="JARFPK010000012">
    <property type="protein sequence ID" value="MDF0590394.1"/>
    <property type="molecule type" value="Genomic_DNA"/>
</dbReference>
<reference evidence="1 2" key="1">
    <citation type="submission" date="2023-03" db="EMBL/GenBank/DDBJ databases">
        <title>WGS of Methanotrichaceae archaeon Mx.</title>
        <authorList>
            <person name="Sorokin D.Y."/>
            <person name="Merkel A.Y."/>
        </authorList>
    </citation>
    <scope>NUCLEOTIDE SEQUENCE [LARGE SCALE GENOMIC DNA]</scope>
    <source>
        <strain evidence="1 2">Mx</strain>
    </source>
</reference>
<dbReference type="InterPro" id="IPR013783">
    <property type="entry name" value="Ig-like_fold"/>
</dbReference>
<organism evidence="1 2">
    <name type="scientific">Candidatus Methanocrinis natronophilus</name>
    <dbReference type="NCBI Taxonomy" id="3033396"/>
    <lineage>
        <taxon>Archaea</taxon>
        <taxon>Methanobacteriati</taxon>
        <taxon>Methanobacteriota</taxon>
        <taxon>Stenosarchaea group</taxon>
        <taxon>Methanomicrobia</taxon>
        <taxon>Methanotrichales</taxon>
        <taxon>Methanotrichaceae</taxon>
        <taxon>Methanocrinis</taxon>
    </lineage>
</organism>
<evidence type="ECO:0000313" key="2">
    <source>
        <dbReference type="Proteomes" id="UP001220010"/>
    </source>
</evidence>
<name>A0ABT5X6R5_9EURY</name>
<dbReference type="Gene3D" id="2.60.40.10">
    <property type="entry name" value="Immunoglobulins"/>
    <property type="match status" value="1"/>
</dbReference>
<dbReference type="RefSeq" id="WP_316966145.1">
    <property type="nucleotide sequence ID" value="NZ_JARFPK010000012.1"/>
</dbReference>
<dbReference type="Proteomes" id="UP001220010">
    <property type="component" value="Unassembled WGS sequence"/>
</dbReference>
<protein>
    <submittedName>
        <fullName evidence="1">Uncharacterized protein</fullName>
    </submittedName>
</protein>
<accession>A0ABT5X6R5</accession>
<proteinExistence type="predicted"/>
<gene>
    <name evidence="1" type="ORF">P0O15_04300</name>
</gene>
<keyword evidence="2" id="KW-1185">Reference proteome</keyword>